<evidence type="ECO:0000256" key="1">
    <source>
        <dbReference type="SAM" id="Phobius"/>
    </source>
</evidence>
<feature type="non-terminal residue" evidence="2">
    <location>
        <position position="490"/>
    </location>
</feature>
<keyword evidence="1" id="KW-0472">Membrane</keyword>
<keyword evidence="1" id="KW-1133">Transmembrane helix</keyword>
<name>K5VPZ7_PHACS</name>
<gene>
    <name evidence="2" type="ORF">PHACADRAFT_214709</name>
</gene>
<dbReference type="OrthoDB" id="3339358at2759"/>
<keyword evidence="3" id="KW-1185">Reference proteome</keyword>
<proteinExistence type="predicted"/>
<feature type="transmembrane region" description="Helical" evidence="1">
    <location>
        <begin position="102"/>
        <end position="121"/>
    </location>
</feature>
<organism evidence="2 3">
    <name type="scientific">Phanerochaete carnosa (strain HHB-10118-sp)</name>
    <name type="common">White-rot fungus</name>
    <name type="synonym">Peniophora carnosa</name>
    <dbReference type="NCBI Taxonomy" id="650164"/>
    <lineage>
        <taxon>Eukaryota</taxon>
        <taxon>Fungi</taxon>
        <taxon>Dikarya</taxon>
        <taxon>Basidiomycota</taxon>
        <taxon>Agaricomycotina</taxon>
        <taxon>Agaricomycetes</taxon>
        <taxon>Polyporales</taxon>
        <taxon>Phanerochaetaceae</taxon>
        <taxon>Phanerochaete</taxon>
    </lineage>
</organism>
<evidence type="ECO:0000313" key="3">
    <source>
        <dbReference type="Proteomes" id="UP000008370"/>
    </source>
</evidence>
<dbReference type="STRING" id="650164.K5VPZ7"/>
<dbReference type="InParanoid" id="K5VPZ7"/>
<dbReference type="RefSeq" id="XP_007402780.1">
    <property type="nucleotide sequence ID" value="XM_007402718.1"/>
</dbReference>
<accession>K5VPZ7</accession>
<protein>
    <submittedName>
        <fullName evidence="2">Uncharacterized protein</fullName>
    </submittedName>
</protein>
<dbReference type="KEGG" id="pco:PHACADRAFT_214709"/>
<dbReference type="AlphaFoldDB" id="K5VPZ7"/>
<dbReference type="EMBL" id="JH930831">
    <property type="protein sequence ID" value="EKM48669.1"/>
    <property type="molecule type" value="Genomic_DNA"/>
</dbReference>
<dbReference type="GeneID" id="18913572"/>
<evidence type="ECO:0000313" key="2">
    <source>
        <dbReference type="EMBL" id="EKM48669.1"/>
    </source>
</evidence>
<reference evidence="2 3" key="1">
    <citation type="journal article" date="2012" name="BMC Genomics">
        <title>Comparative genomics of the white-rot fungi, Phanerochaete carnosa and P. chrysosporium, to elucidate the genetic basis of the distinct wood types they colonize.</title>
        <authorList>
            <person name="Suzuki H."/>
            <person name="MacDonald J."/>
            <person name="Syed K."/>
            <person name="Salamov A."/>
            <person name="Hori C."/>
            <person name="Aerts A."/>
            <person name="Henrissat B."/>
            <person name="Wiebenga A."/>
            <person name="vanKuyk P.A."/>
            <person name="Barry K."/>
            <person name="Lindquist E."/>
            <person name="LaButti K."/>
            <person name="Lapidus A."/>
            <person name="Lucas S."/>
            <person name="Coutinho P."/>
            <person name="Gong Y."/>
            <person name="Samejima M."/>
            <person name="Mahadevan R."/>
            <person name="Abou-Zaid M."/>
            <person name="de Vries R.P."/>
            <person name="Igarashi K."/>
            <person name="Yadav J.S."/>
            <person name="Grigoriev I.V."/>
            <person name="Master E.R."/>
        </authorList>
    </citation>
    <scope>NUCLEOTIDE SEQUENCE [LARGE SCALE GENOMIC DNA]</scope>
    <source>
        <strain evidence="2 3">HHB-10118-sp</strain>
    </source>
</reference>
<dbReference type="HOGENOM" id="CLU_557331_0_0_1"/>
<dbReference type="Proteomes" id="UP000008370">
    <property type="component" value="Unassembled WGS sequence"/>
</dbReference>
<sequence>MRWTVSPWLRQTLYATPPWLVVYTCLSLVAAKLPLVRHIPPISPAILIYAPQDSALPLLLSPFLIPSRRALFSRLLYASWLCVHLSSVSPDVESAALNFHKLLKTYGSLIIVRSLLGYLLTRSVGWTYPVLLAPYTLYEPLYGIGPLVVGVMLFGPGTGAFPVAYIYGKGGARSTLVRLASLAMFAMVDGMPWGYACAAGMAGIWKINCALRSQLHLLGAGSGRAPLARDDEDDIGMLLPFPRRQEAIDAIKSRAVLSKTQIVFMTLSAIVISWVFGSIPYYARLSVLRTCFRRGAAATTSENLPLTLDMHIIMLTYPRDRDLSSDYMIDSIQSYFDGWRDANLPSSSNTTLTVYGHTSLDGHHRAWDRAKTYFSATGSGSLWRSAGIALDFVMHPPTNRPPSHYAHLSDALHHAYHFKHEWIMVVEDDFAVCGAWGMEGIVRVLLELGSSLIDSADADVLHRSGIVDDSWKAGEKRHAQWRGAFVGTGG</sequence>
<feature type="transmembrane region" description="Helical" evidence="1">
    <location>
        <begin position="141"/>
        <end position="167"/>
    </location>
</feature>
<feature type="transmembrane region" description="Helical" evidence="1">
    <location>
        <begin position="262"/>
        <end position="283"/>
    </location>
</feature>
<keyword evidence="1" id="KW-0812">Transmembrane</keyword>